<keyword evidence="6" id="KW-1185">Reference proteome</keyword>
<keyword evidence="2" id="KW-0819">tRNA processing</keyword>
<dbReference type="Pfam" id="PF12928">
    <property type="entry name" value="tRNA_int_end_N2"/>
    <property type="match status" value="1"/>
</dbReference>
<feature type="compositionally biased region" description="Basic and acidic residues" evidence="3">
    <location>
        <begin position="1"/>
        <end position="10"/>
    </location>
</feature>
<dbReference type="AlphaFoldDB" id="A0A0R3VTL2"/>
<dbReference type="STRING" id="60517.A0A0R3VTL2"/>
<evidence type="ECO:0000313" key="5">
    <source>
        <dbReference type="EMBL" id="VDK21322.1"/>
    </source>
</evidence>
<feature type="region of interest" description="Disordered" evidence="3">
    <location>
        <begin position="1"/>
        <end position="21"/>
    </location>
</feature>
<proteinExistence type="inferred from homology"/>
<organism evidence="7">
    <name type="scientific">Taenia asiatica</name>
    <name type="common">Asian tapeworm</name>
    <dbReference type="NCBI Taxonomy" id="60517"/>
    <lineage>
        <taxon>Eukaryota</taxon>
        <taxon>Metazoa</taxon>
        <taxon>Spiralia</taxon>
        <taxon>Lophotrochozoa</taxon>
        <taxon>Platyhelminthes</taxon>
        <taxon>Cestoda</taxon>
        <taxon>Eucestoda</taxon>
        <taxon>Cyclophyllidea</taxon>
        <taxon>Taeniidae</taxon>
        <taxon>Taenia</taxon>
    </lineage>
</organism>
<feature type="domain" description="tRNA-splicing endonuclease subunit Sen54 N-terminal" evidence="4">
    <location>
        <begin position="103"/>
        <end position="145"/>
    </location>
</feature>
<dbReference type="WBParaSite" id="TASK_0000058701-mRNA-1">
    <property type="protein sequence ID" value="TASK_0000058701-mRNA-1"/>
    <property type="gene ID" value="TASK_0000058701"/>
</dbReference>
<reference evidence="5 6" key="2">
    <citation type="submission" date="2018-11" db="EMBL/GenBank/DDBJ databases">
        <authorList>
            <consortium name="Pathogen Informatics"/>
        </authorList>
    </citation>
    <scope>NUCLEOTIDE SEQUENCE [LARGE SCALE GENOMIC DNA]</scope>
</reference>
<name>A0A0R3VTL2_TAEAS</name>
<reference evidence="7" key="1">
    <citation type="submission" date="2017-02" db="UniProtKB">
        <authorList>
            <consortium name="WormBaseParasite"/>
        </authorList>
    </citation>
    <scope>IDENTIFICATION</scope>
</reference>
<dbReference type="PANTHER" id="PTHR21027">
    <property type="entry name" value="TRNA-SPLICING ENDONUCLEASE SUBUNIT SEN54"/>
    <property type="match status" value="1"/>
</dbReference>
<evidence type="ECO:0000259" key="4">
    <source>
        <dbReference type="Pfam" id="PF12928"/>
    </source>
</evidence>
<evidence type="ECO:0000313" key="7">
    <source>
        <dbReference type="WBParaSite" id="TASK_0000058701-mRNA-1"/>
    </source>
</evidence>
<sequence>MKCNAAEEFHNTGPHFPRKMGTSEDKFLTGKTLLKAVQTGGGDTFTPVIFKGKAICNSPDPEVKERVYLDFLRQLHQEYAIPECRVAQGHLVSGDSSYGDSPCLVEVTSVRGKFLRKHGFSRRGVRYLYPEEAFYLSECGRLQVYDRGLPLSLQQLCNTIFRSAFEFSCYTAYARLARQGFVLQRRELTDTVTANPFAIEVELEFINTLVDPFPIINVLKETKRQHGDDNDAGFLTSSPPDLIPIGEEGLKEWVLPDRSLHSGGDNASAVSTIVSPVVFNVFDNRTGKFTKSGPVGPDFVLVVMLLEDGVRFLPNKKFRRRFGLSSETQILLATVDNGDVYLQYAHPFSIPCINQV</sequence>
<dbReference type="EMBL" id="UYRS01000081">
    <property type="protein sequence ID" value="VDK21322.1"/>
    <property type="molecule type" value="Genomic_DNA"/>
</dbReference>
<gene>
    <name evidence="5" type="ORF">TASK_LOCUS588</name>
</gene>
<dbReference type="GO" id="GO:0000214">
    <property type="term" value="C:tRNA-intron endonuclease complex"/>
    <property type="evidence" value="ECO:0007669"/>
    <property type="project" value="TreeGrafter"/>
</dbReference>
<dbReference type="OrthoDB" id="408683at2759"/>
<dbReference type="InterPro" id="IPR024337">
    <property type="entry name" value="tRNA_splic_suSen54"/>
</dbReference>
<dbReference type="GO" id="GO:0000379">
    <property type="term" value="P:tRNA-type intron splice site recognition and cleavage"/>
    <property type="evidence" value="ECO:0007669"/>
    <property type="project" value="TreeGrafter"/>
</dbReference>
<comment type="similarity">
    <text evidence="1">Belongs to the SEN54 family.</text>
</comment>
<evidence type="ECO:0000256" key="1">
    <source>
        <dbReference type="ARBA" id="ARBA00005736"/>
    </source>
</evidence>
<accession>A0A0R3VTL2</accession>
<protein>
    <submittedName>
        <fullName evidence="7">tRNA_int_end_N2 domain-containing protein</fullName>
    </submittedName>
</protein>
<evidence type="ECO:0000256" key="3">
    <source>
        <dbReference type="SAM" id="MobiDB-lite"/>
    </source>
</evidence>
<dbReference type="PANTHER" id="PTHR21027:SF1">
    <property type="entry name" value="TRNA-SPLICING ENDONUCLEASE SUBUNIT SEN54"/>
    <property type="match status" value="1"/>
</dbReference>
<dbReference type="InterPro" id="IPR024336">
    <property type="entry name" value="tRNA_splic_suSen54_N"/>
</dbReference>
<dbReference type="Proteomes" id="UP000282613">
    <property type="component" value="Unassembled WGS sequence"/>
</dbReference>
<evidence type="ECO:0000313" key="6">
    <source>
        <dbReference type="Proteomes" id="UP000282613"/>
    </source>
</evidence>
<evidence type="ECO:0000256" key="2">
    <source>
        <dbReference type="ARBA" id="ARBA00022694"/>
    </source>
</evidence>